<dbReference type="InterPro" id="IPR002048">
    <property type="entry name" value="EF_hand_dom"/>
</dbReference>
<evidence type="ECO:0000259" key="4">
    <source>
        <dbReference type="PROSITE" id="PS50222"/>
    </source>
</evidence>
<accession>A0AAD9KQT4</accession>
<dbReference type="Pfam" id="PF13499">
    <property type="entry name" value="EF-hand_7"/>
    <property type="match status" value="2"/>
</dbReference>
<dbReference type="PROSITE" id="PS00018">
    <property type="entry name" value="EF_HAND_1"/>
    <property type="match status" value="3"/>
</dbReference>
<comment type="caution">
    <text evidence="5">The sequence shown here is derived from an EMBL/GenBank/DDBJ whole genome shotgun (WGS) entry which is preliminary data.</text>
</comment>
<keyword evidence="6" id="KW-1185">Reference proteome</keyword>
<gene>
    <name evidence="5" type="ORF">NP493_706g01010</name>
</gene>
<feature type="domain" description="EF-hand" evidence="4">
    <location>
        <begin position="65"/>
        <end position="91"/>
    </location>
</feature>
<evidence type="ECO:0000256" key="3">
    <source>
        <dbReference type="ARBA" id="ARBA00022837"/>
    </source>
</evidence>
<dbReference type="GO" id="GO:0005509">
    <property type="term" value="F:calcium ion binding"/>
    <property type="evidence" value="ECO:0007669"/>
    <property type="project" value="InterPro"/>
</dbReference>
<dbReference type="PANTHER" id="PTHR10827">
    <property type="entry name" value="RETICULOCALBIN"/>
    <property type="match status" value="1"/>
</dbReference>
<dbReference type="Gene3D" id="1.10.238.10">
    <property type="entry name" value="EF-hand"/>
    <property type="match status" value="3"/>
</dbReference>
<name>A0AAD9KQT4_RIDPI</name>
<proteinExistence type="predicted"/>
<protein>
    <recommendedName>
        <fullName evidence="4">EF-hand domain-containing protein</fullName>
    </recommendedName>
</protein>
<feature type="domain" description="EF-hand" evidence="4">
    <location>
        <begin position="126"/>
        <end position="161"/>
    </location>
</feature>
<dbReference type="Proteomes" id="UP001209878">
    <property type="component" value="Unassembled WGS sequence"/>
</dbReference>
<keyword evidence="1" id="KW-0479">Metal-binding</keyword>
<feature type="domain" description="EF-hand" evidence="4">
    <location>
        <begin position="22"/>
        <end position="57"/>
    </location>
</feature>
<dbReference type="SMART" id="SM00054">
    <property type="entry name" value="EFh"/>
    <property type="match status" value="5"/>
</dbReference>
<dbReference type="InterPro" id="IPR011992">
    <property type="entry name" value="EF-hand-dom_pair"/>
</dbReference>
<evidence type="ECO:0000256" key="1">
    <source>
        <dbReference type="ARBA" id="ARBA00022723"/>
    </source>
</evidence>
<evidence type="ECO:0000256" key="2">
    <source>
        <dbReference type="ARBA" id="ARBA00022737"/>
    </source>
</evidence>
<dbReference type="Pfam" id="PF13202">
    <property type="entry name" value="EF-hand_5"/>
    <property type="match status" value="1"/>
</dbReference>
<organism evidence="5 6">
    <name type="scientific">Ridgeia piscesae</name>
    <name type="common">Tubeworm</name>
    <dbReference type="NCBI Taxonomy" id="27915"/>
    <lineage>
        <taxon>Eukaryota</taxon>
        <taxon>Metazoa</taxon>
        <taxon>Spiralia</taxon>
        <taxon>Lophotrochozoa</taxon>
        <taxon>Annelida</taxon>
        <taxon>Polychaeta</taxon>
        <taxon>Sedentaria</taxon>
        <taxon>Canalipalpata</taxon>
        <taxon>Sabellida</taxon>
        <taxon>Siboglinidae</taxon>
        <taxon>Ridgeia</taxon>
    </lineage>
</organism>
<keyword evidence="2" id="KW-0677">Repeat</keyword>
<sequence>MSDGDYITFEEAVKILRDELKYPEDRALYFVKKFDKNNDGKLSASEFNLFKKNIEETKTKIIPKFKEYDRDNNGFVTLEEANQILQNPPFNFPAGRVVVLLKKFDKDGNGKLDIDEFADFYAEAKSTQESIAARFDELDKDGNGVLTPDEVAGILKEMFGFDQETANCMVEMFDTNQDGSLDKKEFMQMWTSMFA</sequence>
<dbReference type="AlphaFoldDB" id="A0AAD9KQT4"/>
<evidence type="ECO:0000313" key="5">
    <source>
        <dbReference type="EMBL" id="KAK2175806.1"/>
    </source>
</evidence>
<dbReference type="FunFam" id="1.10.238.10:FF:000003">
    <property type="entry name" value="Calmodulin A"/>
    <property type="match status" value="1"/>
</dbReference>
<reference evidence="5" key="1">
    <citation type="journal article" date="2023" name="Mol. Biol. Evol.">
        <title>Third-Generation Sequencing Reveals the Adaptive Role of the Epigenome in Three Deep-Sea Polychaetes.</title>
        <authorList>
            <person name="Perez M."/>
            <person name="Aroh O."/>
            <person name="Sun Y."/>
            <person name="Lan Y."/>
            <person name="Juniper S.K."/>
            <person name="Young C.R."/>
            <person name="Angers B."/>
            <person name="Qian P.Y."/>
        </authorList>
    </citation>
    <scope>NUCLEOTIDE SEQUENCE</scope>
    <source>
        <strain evidence="5">R07B-5</strain>
    </source>
</reference>
<evidence type="ECO:0000313" key="6">
    <source>
        <dbReference type="Proteomes" id="UP001209878"/>
    </source>
</evidence>
<dbReference type="PANTHER" id="PTHR10827:SF98">
    <property type="entry name" value="45 KDA CALCIUM-BINDING PROTEIN"/>
    <property type="match status" value="1"/>
</dbReference>
<keyword evidence="3" id="KW-0106">Calcium</keyword>
<dbReference type="EMBL" id="JAODUO010000706">
    <property type="protein sequence ID" value="KAK2175806.1"/>
    <property type="molecule type" value="Genomic_DNA"/>
</dbReference>
<dbReference type="PROSITE" id="PS50222">
    <property type="entry name" value="EF_HAND_2"/>
    <property type="match status" value="3"/>
</dbReference>
<dbReference type="InterPro" id="IPR018247">
    <property type="entry name" value="EF_Hand_1_Ca_BS"/>
</dbReference>
<dbReference type="SUPFAM" id="SSF47473">
    <property type="entry name" value="EF-hand"/>
    <property type="match status" value="2"/>
</dbReference>